<organism evidence="1 2">
    <name type="scientific">Malaciobacter mytili LMG 24559</name>
    <dbReference type="NCBI Taxonomy" id="1032238"/>
    <lineage>
        <taxon>Bacteria</taxon>
        <taxon>Pseudomonadati</taxon>
        <taxon>Campylobacterota</taxon>
        <taxon>Epsilonproteobacteria</taxon>
        <taxon>Campylobacterales</taxon>
        <taxon>Arcobacteraceae</taxon>
        <taxon>Malaciobacter</taxon>
    </lineage>
</organism>
<protein>
    <submittedName>
        <fullName evidence="1">Uncharacterized protein</fullName>
    </submittedName>
</protein>
<gene>
    <name evidence="1" type="ORF">CP985_13540</name>
</gene>
<sequence>MRKIFITTILLFGIFIYFFEGKREPTMEHYKGLKKFEDEIKLKIEWAESLGKSTYKTGVVREMRAVYCNLEITEYKKTLQEINTFRQSEKHTRDMVSKIYDNWHDRVDKCIEAKEAKEAIDLKNAKKNFMK</sequence>
<proteinExistence type="predicted"/>
<dbReference type="KEGG" id="amyt:AMYT_a0168"/>
<dbReference type="RefSeq" id="WP_114843372.1">
    <property type="nucleotide sequence ID" value="NZ_CP031220.1"/>
</dbReference>
<accession>A0AAX2ACR7</accession>
<comment type="caution">
    <text evidence="1">The sequence shown here is derived from an EMBL/GenBank/DDBJ whole genome shotgun (WGS) entry which is preliminary data.</text>
</comment>
<name>A0AAX2ACR7_9BACT</name>
<evidence type="ECO:0000313" key="2">
    <source>
        <dbReference type="Proteomes" id="UP000290092"/>
    </source>
</evidence>
<dbReference type="Proteomes" id="UP000290092">
    <property type="component" value="Unassembled WGS sequence"/>
</dbReference>
<dbReference type="AlphaFoldDB" id="A0AAX2ACR7"/>
<evidence type="ECO:0000313" key="1">
    <source>
        <dbReference type="EMBL" id="RXK12973.1"/>
    </source>
</evidence>
<reference evidence="1 2" key="1">
    <citation type="submission" date="2017-09" db="EMBL/GenBank/DDBJ databases">
        <title>Genomics of the genus Arcobacter.</title>
        <authorList>
            <person name="Perez-Cataluna A."/>
            <person name="Figueras M.J."/>
            <person name="Salas-Masso N."/>
        </authorList>
    </citation>
    <scope>NUCLEOTIDE SEQUENCE [LARGE SCALE GENOMIC DNA]</scope>
    <source>
        <strain evidence="1 2">CECT 7386</strain>
    </source>
</reference>
<dbReference type="EMBL" id="NXID01000066">
    <property type="protein sequence ID" value="RXK12973.1"/>
    <property type="molecule type" value="Genomic_DNA"/>
</dbReference>
<keyword evidence="2" id="KW-1185">Reference proteome</keyword>